<reference evidence="2" key="1">
    <citation type="submission" date="2018-06" db="EMBL/GenBank/DDBJ databases">
        <authorList>
            <person name="Cea G.-C."/>
            <person name="William W."/>
        </authorList>
    </citation>
    <scope>NUCLEOTIDE SEQUENCE [LARGE SCALE GENOMIC DNA]</scope>
    <source>
        <strain evidence="2">DB21MT-2</strain>
    </source>
</reference>
<evidence type="ECO:0000313" key="2">
    <source>
        <dbReference type="Proteomes" id="UP000250123"/>
    </source>
</evidence>
<dbReference type="EMBL" id="LS483452">
    <property type="protein sequence ID" value="SQH75301.1"/>
    <property type="molecule type" value="Genomic_DNA"/>
</dbReference>
<organism evidence="1 2">
    <name type="scientific">Shewanella benthica</name>
    <dbReference type="NCBI Taxonomy" id="43661"/>
    <lineage>
        <taxon>Bacteria</taxon>
        <taxon>Pseudomonadati</taxon>
        <taxon>Pseudomonadota</taxon>
        <taxon>Gammaproteobacteria</taxon>
        <taxon>Alteromonadales</taxon>
        <taxon>Shewanellaceae</taxon>
        <taxon>Shewanella</taxon>
    </lineage>
</organism>
<dbReference type="AlphaFoldDB" id="A0A330LZJ0"/>
<dbReference type="Proteomes" id="UP000250123">
    <property type="component" value="Chromosome SHEWBE"/>
</dbReference>
<protein>
    <submittedName>
        <fullName evidence="1">Uncharacterized protein</fullName>
    </submittedName>
</protein>
<gene>
    <name evidence="1" type="ORF">SHEWBE_1335</name>
</gene>
<accession>A0A330LZJ0</accession>
<evidence type="ECO:0000313" key="1">
    <source>
        <dbReference type="EMBL" id="SQH75301.1"/>
    </source>
</evidence>
<sequence>MFSSWLKHCYLELKIGFREAINAVLTECQLKFAKRISSNG</sequence>
<name>A0A330LZJ0_9GAMM</name>
<proteinExistence type="predicted"/>
<dbReference type="KEGG" id="sbk:SHEWBE_1335"/>